<name>A0A4V1LVK6_9BACT</name>
<reference evidence="1 2" key="1">
    <citation type="submission" date="2017-10" db="EMBL/GenBank/DDBJ databases">
        <title>Genomics of the genus Arcobacter.</title>
        <authorList>
            <person name="Perez-Cataluna A."/>
            <person name="Figueras M.J."/>
        </authorList>
    </citation>
    <scope>NUCLEOTIDE SEQUENCE [LARGE SCALE GENOMIC DNA]</scope>
    <source>
        <strain evidence="1 2">F26</strain>
    </source>
</reference>
<protein>
    <submittedName>
        <fullName evidence="1">Uncharacterized protein</fullName>
    </submittedName>
</protein>
<evidence type="ECO:0000313" key="1">
    <source>
        <dbReference type="EMBL" id="RXJ84425.1"/>
    </source>
</evidence>
<gene>
    <name evidence="1" type="ORF">CRU90_06040</name>
</gene>
<organism evidence="1 2">
    <name type="scientific">Arcobacter cloacae</name>
    <dbReference type="NCBI Taxonomy" id="1054034"/>
    <lineage>
        <taxon>Bacteria</taxon>
        <taxon>Pseudomonadati</taxon>
        <taxon>Campylobacterota</taxon>
        <taxon>Epsilonproteobacteria</taxon>
        <taxon>Campylobacterales</taxon>
        <taxon>Arcobacteraceae</taxon>
        <taxon>Arcobacter</taxon>
    </lineage>
</organism>
<dbReference type="Proteomes" id="UP000290870">
    <property type="component" value="Unassembled WGS sequence"/>
</dbReference>
<dbReference type="AlphaFoldDB" id="A0A4V1LVK6"/>
<dbReference type="EMBL" id="PDJZ01000005">
    <property type="protein sequence ID" value="RXJ84425.1"/>
    <property type="molecule type" value="Genomic_DNA"/>
</dbReference>
<evidence type="ECO:0000313" key="2">
    <source>
        <dbReference type="Proteomes" id="UP000290870"/>
    </source>
</evidence>
<dbReference type="RefSeq" id="WP_128986382.1">
    <property type="nucleotide sequence ID" value="NZ_PDJZ01000005.1"/>
</dbReference>
<dbReference type="OrthoDB" id="5344242at2"/>
<accession>A0A4V1LVK6</accession>
<proteinExistence type="predicted"/>
<comment type="caution">
    <text evidence="1">The sequence shown here is derived from an EMBL/GenBank/DDBJ whole genome shotgun (WGS) entry which is preliminary data.</text>
</comment>
<sequence>MYKVVVSNQCGCFKNSNMDGTLHFESQDEAKNKALQMVEKMNKEFCGKHEFEVQEMFTSYVISFYNPARDNCCGNGCCI</sequence>